<reference evidence="8 9" key="1">
    <citation type="submission" date="2016-10" db="EMBL/GenBank/DDBJ databases">
        <authorList>
            <person name="de Groot N.N."/>
        </authorList>
    </citation>
    <scope>NUCLEOTIDE SEQUENCE [LARGE SCALE GENOMIC DNA]</scope>
    <source>
        <strain evidence="9">DSM 938 / 37b4</strain>
    </source>
</reference>
<keyword evidence="8" id="KW-0966">Cell projection</keyword>
<dbReference type="RefSeq" id="WP_074552879.1">
    <property type="nucleotide sequence ID" value="NZ_CP119563.1"/>
</dbReference>
<proteinExistence type="inferred from homology"/>
<feature type="transmembrane region" description="Helical" evidence="7">
    <location>
        <begin position="47"/>
        <end position="65"/>
    </location>
</feature>
<evidence type="ECO:0000256" key="1">
    <source>
        <dbReference type="ARBA" id="ARBA00004651"/>
    </source>
</evidence>
<feature type="transmembrane region" description="Helical" evidence="7">
    <location>
        <begin position="181"/>
        <end position="202"/>
    </location>
</feature>
<keyword evidence="4 7" id="KW-0812">Transmembrane</keyword>
<name>A0A1G7EH97_RHOCA</name>
<keyword evidence="8" id="KW-0282">Flagellum</keyword>
<dbReference type="AlphaFoldDB" id="A0A1G7EH97"/>
<evidence type="ECO:0000313" key="8">
    <source>
        <dbReference type="EMBL" id="SDE63050.1"/>
    </source>
</evidence>
<organism evidence="8 9">
    <name type="scientific">Rhodobacter capsulatus</name>
    <name type="common">Rhodopseudomonas capsulata</name>
    <dbReference type="NCBI Taxonomy" id="1061"/>
    <lineage>
        <taxon>Bacteria</taxon>
        <taxon>Pseudomonadati</taxon>
        <taxon>Pseudomonadota</taxon>
        <taxon>Alphaproteobacteria</taxon>
        <taxon>Rhodobacterales</taxon>
        <taxon>Rhodobacter group</taxon>
        <taxon>Rhodobacter</taxon>
    </lineage>
</organism>
<evidence type="ECO:0000313" key="9">
    <source>
        <dbReference type="Proteomes" id="UP000183812"/>
    </source>
</evidence>
<feature type="transmembrane region" description="Helical" evidence="7">
    <location>
        <begin position="77"/>
        <end position="99"/>
    </location>
</feature>
<evidence type="ECO:0000256" key="5">
    <source>
        <dbReference type="ARBA" id="ARBA00022989"/>
    </source>
</evidence>
<sequence length="258" mass="27367">MIEDLAILMQSTRDLLWVGFIVFLRVGGTMAVMPAFGEMMVPTRVKLGLTFAFTLIVMPGALPFVKAPDTSLPVAVWMFAEIVIGLFIGLMLRLFVLCLQIAGTIAAQSTSLSQLFGGTTGEPQPAVGELLVLAGLAISVHLGLHVKVTEIFLGSYQALPPGAFPDADLFRQWGLGGISRAFALGFSIAAPFVIAGLIYNVALGAINRAMPQLMVSMIGAPAQTLGGLALLMIALPTGLMVWNDAFDAFLSNPFEVLR</sequence>
<dbReference type="PANTHER" id="PTHR30065:SF1">
    <property type="entry name" value="SURFACE PRESENTATION OF ANTIGENS PROTEIN SPAR"/>
    <property type="match status" value="1"/>
</dbReference>
<dbReference type="EMBL" id="FNAY01000002">
    <property type="protein sequence ID" value="SDE63050.1"/>
    <property type="molecule type" value="Genomic_DNA"/>
</dbReference>
<comment type="similarity">
    <text evidence="2">Belongs to the FliR/MopE/SpaR family.</text>
</comment>
<evidence type="ECO:0000256" key="2">
    <source>
        <dbReference type="ARBA" id="ARBA00009772"/>
    </source>
</evidence>
<evidence type="ECO:0000256" key="3">
    <source>
        <dbReference type="ARBA" id="ARBA00022475"/>
    </source>
</evidence>
<dbReference type="GO" id="GO:0005886">
    <property type="term" value="C:plasma membrane"/>
    <property type="evidence" value="ECO:0007669"/>
    <property type="project" value="UniProtKB-SubCell"/>
</dbReference>
<gene>
    <name evidence="8" type="ORF">SAMN04244550_00776</name>
</gene>
<keyword evidence="5 7" id="KW-1133">Transmembrane helix</keyword>
<dbReference type="Pfam" id="PF01311">
    <property type="entry name" value="Bac_export_1"/>
    <property type="match status" value="1"/>
</dbReference>
<dbReference type="PRINTS" id="PR00953">
    <property type="entry name" value="TYPE3IMRPROT"/>
</dbReference>
<accession>A0A1G7EH97</accession>
<dbReference type="GO" id="GO:0006605">
    <property type="term" value="P:protein targeting"/>
    <property type="evidence" value="ECO:0007669"/>
    <property type="project" value="InterPro"/>
</dbReference>
<keyword evidence="6 7" id="KW-0472">Membrane</keyword>
<comment type="subcellular location">
    <subcellularLocation>
        <location evidence="1">Cell membrane</location>
        <topology evidence="1">Multi-pass membrane protein</topology>
    </subcellularLocation>
</comment>
<dbReference type="OrthoDB" id="9779817at2"/>
<evidence type="ECO:0000256" key="4">
    <source>
        <dbReference type="ARBA" id="ARBA00022692"/>
    </source>
</evidence>
<dbReference type="PANTHER" id="PTHR30065">
    <property type="entry name" value="FLAGELLAR BIOSYNTHETIC PROTEIN FLIR"/>
    <property type="match status" value="1"/>
</dbReference>
<feature type="transmembrane region" description="Helical" evidence="7">
    <location>
        <begin position="15"/>
        <end position="35"/>
    </location>
</feature>
<dbReference type="Proteomes" id="UP000183812">
    <property type="component" value="Unassembled WGS sequence"/>
</dbReference>
<evidence type="ECO:0000256" key="6">
    <source>
        <dbReference type="ARBA" id="ARBA00023136"/>
    </source>
</evidence>
<evidence type="ECO:0000256" key="7">
    <source>
        <dbReference type="SAM" id="Phobius"/>
    </source>
</evidence>
<keyword evidence="3" id="KW-1003">Cell membrane</keyword>
<keyword evidence="8" id="KW-0969">Cilium</keyword>
<feature type="transmembrane region" description="Helical" evidence="7">
    <location>
        <begin position="222"/>
        <end position="242"/>
    </location>
</feature>
<dbReference type="InterPro" id="IPR002010">
    <property type="entry name" value="T3SS_IM_R"/>
</dbReference>
<protein>
    <submittedName>
        <fullName evidence="8">Flagellar biosynthetic protein FliR</fullName>
    </submittedName>
</protein>